<protein>
    <submittedName>
        <fullName evidence="1">Uncharacterized protein</fullName>
    </submittedName>
</protein>
<sequence>MRVRLKSCDKSSVWCLGTLGDNFNFVAVISKRALDPLVFQLSTLQAPPHMNKIK</sequence>
<proteinExistence type="predicted"/>
<name>A0ABD1LKY0_9FABA</name>
<reference evidence="1 2" key="1">
    <citation type="submission" date="2024-08" db="EMBL/GenBank/DDBJ databases">
        <title>Insights into the chromosomal genome structure of Flemingia macrophylla.</title>
        <authorList>
            <person name="Ding Y."/>
            <person name="Zhao Y."/>
            <person name="Bi W."/>
            <person name="Wu M."/>
            <person name="Zhao G."/>
            <person name="Gong Y."/>
            <person name="Li W."/>
            <person name="Zhang P."/>
        </authorList>
    </citation>
    <scope>NUCLEOTIDE SEQUENCE [LARGE SCALE GENOMIC DNA]</scope>
    <source>
        <strain evidence="1">DYQJB</strain>
        <tissue evidence="1">Leaf</tissue>
    </source>
</reference>
<keyword evidence="2" id="KW-1185">Reference proteome</keyword>
<evidence type="ECO:0000313" key="2">
    <source>
        <dbReference type="Proteomes" id="UP001603857"/>
    </source>
</evidence>
<dbReference type="EMBL" id="JBGMDY010000008">
    <property type="protein sequence ID" value="KAL2324184.1"/>
    <property type="molecule type" value="Genomic_DNA"/>
</dbReference>
<organism evidence="1 2">
    <name type="scientific">Flemingia macrophylla</name>
    <dbReference type="NCBI Taxonomy" id="520843"/>
    <lineage>
        <taxon>Eukaryota</taxon>
        <taxon>Viridiplantae</taxon>
        <taxon>Streptophyta</taxon>
        <taxon>Embryophyta</taxon>
        <taxon>Tracheophyta</taxon>
        <taxon>Spermatophyta</taxon>
        <taxon>Magnoliopsida</taxon>
        <taxon>eudicotyledons</taxon>
        <taxon>Gunneridae</taxon>
        <taxon>Pentapetalae</taxon>
        <taxon>rosids</taxon>
        <taxon>fabids</taxon>
        <taxon>Fabales</taxon>
        <taxon>Fabaceae</taxon>
        <taxon>Papilionoideae</taxon>
        <taxon>50 kb inversion clade</taxon>
        <taxon>NPAAA clade</taxon>
        <taxon>indigoferoid/millettioid clade</taxon>
        <taxon>Phaseoleae</taxon>
        <taxon>Flemingia</taxon>
    </lineage>
</organism>
<dbReference type="Proteomes" id="UP001603857">
    <property type="component" value="Unassembled WGS sequence"/>
</dbReference>
<evidence type="ECO:0000313" key="1">
    <source>
        <dbReference type="EMBL" id="KAL2324184.1"/>
    </source>
</evidence>
<comment type="caution">
    <text evidence="1">The sequence shown here is derived from an EMBL/GenBank/DDBJ whole genome shotgun (WGS) entry which is preliminary data.</text>
</comment>
<accession>A0ABD1LKY0</accession>
<gene>
    <name evidence="1" type="ORF">Fmac_023242</name>
</gene>
<dbReference type="AlphaFoldDB" id="A0ABD1LKY0"/>